<comment type="caution">
    <text evidence="3">The sequence shown here is derived from an EMBL/GenBank/DDBJ whole genome shotgun (WGS) entry which is preliminary data.</text>
</comment>
<evidence type="ECO:0000259" key="2">
    <source>
        <dbReference type="Pfam" id="PF13519"/>
    </source>
</evidence>
<dbReference type="InterPro" id="IPR052989">
    <property type="entry name" value="Mg-chelatase_DI-like"/>
</dbReference>
<dbReference type="Gene3D" id="3.40.50.410">
    <property type="entry name" value="von Willebrand factor, type A domain"/>
    <property type="match status" value="1"/>
</dbReference>
<feature type="region of interest" description="Disordered" evidence="1">
    <location>
        <begin position="1"/>
        <end position="64"/>
    </location>
</feature>
<dbReference type="Pfam" id="PF13519">
    <property type="entry name" value="VWA_2"/>
    <property type="match status" value="1"/>
</dbReference>
<sequence>MGRTATSAAAHRRAPRAATLAKKALSIRPRTPRSADALPRPGPESGGRSGARRTGGLGTIDWPATLLGGRPRTLADLQRRPRSARPAELWVVIVDASGSTGRHGALTQAKGLLAELFEQAYRQRVRLAVLDAQGAEPRWHVQGQKASGHLRRWLDELGAGGGTPLIPALRLAHEWVQRRQRLKPSEQQRQLILTDGRLRDWPALPASPCPTLLVDIECAPIRLGRARRLAEALGAEYRHLEALAPATAQAGW</sequence>
<dbReference type="RefSeq" id="WP_181069136.1">
    <property type="nucleotide sequence ID" value="NZ_JAAMRF010000001.1"/>
</dbReference>
<reference evidence="3 4" key="1">
    <citation type="submission" date="2020-02" db="EMBL/GenBank/DDBJ databases">
        <title>Synteny-based analysis reveals conserved mechanism for high triclosan tolerance in Pseudomonas, as well as instances of horizontal transfer.</title>
        <authorList>
            <person name="Mcfarland A.G."/>
            <person name="Bertucci H.K."/>
            <person name="Litmann E."/>
            <person name="Shen J."/>
            <person name="Huttenhower C."/>
            <person name="Hartmann E.M."/>
        </authorList>
    </citation>
    <scope>NUCLEOTIDE SEQUENCE [LARGE SCALE GENOMIC DNA]</scope>
    <source>
        <strain evidence="3 4">115A1</strain>
    </source>
</reference>
<dbReference type="InterPro" id="IPR002035">
    <property type="entry name" value="VWF_A"/>
</dbReference>
<dbReference type="PANTHER" id="PTHR35023">
    <property type="entry name" value="CHELATASE-RELATED"/>
    <property type="match status" value="1"/>
</dbReference>
<name>A0ABR5YWF7_9GAMM</name>
<feature type="compositionally biased region" description="Gly residues" evidence="1">
    <location>
        <begin position="44"/>
        <end position="58"/>
    </location>
</feature>
<keyword evidence="4" id="KW-1185">Reference proteome</keyword>
<protein>
    <submittedName>
        <fullName evidence="3">VWA domain-containing protein</fullName>
    </submittedName>
</protein>
<evidence type="ECO:0000256" key="1">
    <source>
        <dbReference type="SAM" id="MobiDB-lite"/>
    </source>
</evidence>
<dbReference type="PANTHER" id="PTHR35023:SF1">
    <property type="entry name" value="MG-PROTOPORPHYRIN IX CHELATASE"/>
    <property type="match status" value="1"/>
</dbReference>
<proteinExistence type="predicted"/>
<gene>
    <name evidence="3" type="ORF">G7026_02705</name>
</gene>
<feature type="domain" description="VWFA" evidence="2">
    <location>
        <begin position="91"/>
        <end position="196"/>
    </location>
</feature>
<accession>A0ABR5YWF7</accession>
<dbReference type="SUPFAM" id="SSF53300">
    <property type="entry name" value="vWA-like"/>
    <property type="match status" value="1"/>
</dbReference>
<evidence type="ECO:0000313" key="4">
    <source>
        <dbReference type="Proteomes" id="UP000786387"/>
    </source>
</evidence>
<dbReference type="Proteomes" id="UP000786387">
    <property type="component" value="Unassembled WGS sequence"/>
</dbReference>
<evidence type="ECO:0000313" key="3">
    <source>
        <dbReference type="EMBL" id="MBA1272260.1"/>
    </source>
</evidence>
<organism evidence="3 4">
    <name type="scientific">Stutzerimonas azotifigens</name>
    <dbReference type="NCBI Taxonomy" id="291995"/>
    <lineage>
        <taxon>Bacteria</taxon>
        <taxon>Pseudomonadati</taxon>
        <taxon>Pseudomonadota</taxon>
        <taxon>Gammaproteobacteria</taxon>
        <taxon>Pseudomonadales</taxon>
        <taxon>Pseudomonadaceae</taxon>
        <taxon>Stutzerimonas</taxon>
    </lineage>
</organism>
<dbReference type="EMBL" id="JAAMRF010000001">
    <property type="protein sequence ID" value="MBA1272260.1"/>
    <property type="molecule type" value="Genomic_DNA"/>
</dbReference>
<dbReference type="InterPro" id="IPR036465">
    <property type="entry name" value="vWFA_dom_sf"/>
</dbReference>